<dbReference type="OrthoDB" id="9009748at2"/>
<comment type="caution">
    <text evidence="4">The sequence shown here is derived from an EMBL/GenBank/DDBJ whole genome shotgun (WGS) entry which is preliminary data.</text>
</comment>
<feature type="region of interest" description="Disordered" evidence="1">
    <location>
        <begin position="74"/>
        <end position="101"/>
    </location>
</feature>
<dbReference type="EMBL" id="LXJZ01000209">
    <property type="protein sequence ID" value="OAJ53751.1"/>
    <property type="molecule type" value="Genomic_DNA"/>
</dbReference>
<evidence type="ECO:0000313" key="6">
    <source>
        <dbReference type="Proteomes" id="UP000078116"/>
    </source>
</evidence>
<reference evidence="5 6" key="1">
    <citation type="submission" date="2016-04" db="EMBL/GenBank/DDBJ databases">
        <title>Reclassification of Paraburkholderia panaciterrae (Farh et al. 2015) Dobritsa &amp; Samadpour 2016 as a later homotypic synonym of Paraburkholderia ginsengiterrae (Farh et al. 2015) Dobritsa &amp; Samadpour 2016.</title>
        <authorList>
            <person name="Dobritsa A.P."/>
            <person name="Kutumbaka K."/>
            <person name="Samadpour M."/>
        </authorList>
    </citation>
    <scope>NUCLEOTIDE SEQUENCE [LARGE SCALE GENOMIC DNA]</scope>
    <source>
        <strain evidence="4 6">DCY85</strain>
        <strain evidence="3 5">DCY85-1</strain>
    </source>
</reference>
<dbReference type="AlphaFoldDB" id="A0A1A9NFX8"/>
<dbReference type="RefSeq" id="WP_064271001.1">
    <property type="nucleotide sequence ID" value="NZ_LXJZ01000209.1"/>
</dbReference>
<dbReference type="Proteomes" id="UP000077961">
    <property type="component" value="Unassembled WGS sequence"/>
</dbReference>
<feature type="signal peptide" evidence="2">
    <location>
        <begin position="1"/>
        <end position="22"/>
    </location>
</feature>
<keyword evidence="5" id="KW-1185">Reference proteome</keyword>
<evidence type="ECO:0000313" key="5">
    <source>
        <dbReference type="Proteomes" id="UP000077961"/>
    </source>
</evidence>
<feature type="chain" id="PRO_5008393983" description="Purine-nucleoside phosphorylase" evidence="2">
    <location>
        <begin position="23"/>
        <end position="101"/>
    </location>
</feature>
<name>A0A1A9NFX8_9BURK</name>
<evidence type="ECO:0000256" key="1">
    <source>
        <dbReference type="SAM" id="MobiDB-lite"/>
    </source>
</evidence>
<gene>
    <name evidence="3" type="ORF">A6V36_09805</name>
    <name evidence="4" type="ORF">A6V37_13035</name>
</gene>
<sequence>MKSIIRAAIFASALVIPVASFAQSTAHTTRAQVRAELAQLESVGFHVGDGDATHYPDAIQAAEASVAARDASASSYGGVSSSTSQSGSRVSAADWNAMYSR</sequence>
<accession>A0A1A9NFX8</accession>
<keyword evidence="2" id="KW-0732">Signal</keyword>
<dbReference type="Pfam" id="PF13663">
    <property type="entry name" value="DUF4148"/>
    <property type="match status" value="1"/>
</dbReference>
<dbReference type="EMBL" id="LXKA01000011">
    <property type="protein sequence ID" value="OAJ65882.1"/>
    <property type="molecule type" value="Genomic_DNA"/>
</dbReference>
<protein>
    <recommendedName>
        <fullName evidence="7">Purine-nucleoside phosphorylase</fullName>
    </recommendedName>
</protein>
<proteinExistence type="predicted"/>
<evidence type="ECO:0008006" key="7">
    <source>
        <dbReference type="Google" id="ProtNLM"/>
    </source>
</evidence>
<evidence type="ECO:0000313" key="3">
    <source>
        <dbReference type="EMBL" id="OAJ53751.1"/>
    </source>
</evidence>
<organism evidence="4 6">
    <name type="scientific">Paraburkholderia ginsengiterrae</name>
    <dbReference type="NCBI Taxonomy" id="1462993"/>
    <lineage>
        <taxon>Bacteria</taxon>
        <taxon>Pseudomonadati</taxon>
        <taxon>Pseudomonadota</taxon>
        <taxon>Betaproteobacteria</taxon>
        <taxon>Burkholderiales</taxon>
        <taxon>Burkholderiaceae</taxon>
        <taxon>Paraburkholderia</taxon>
    </lineage>
</organism>
<evidence type="ECO:0000313" key="4">
    <source>
        <dbReference type="EMBL" id="OAJ65882.1"/>
    </source>
</evidence>
<dbReference type="InterPro" id="IPR025421">
    <property type="entry name" value="DUF4148"/>
</dbReference>
<feature type="compositionally biased region" description="Low complexity" evidence="1">
    <location>
        <begin position="74"/>
        <end position="93"/>
    </location>
</feature>
<dbReference type="Proteomes" id="UP000078116">
    <property type="component" value="Unassembled WGS sequence"/>
</dbReference>
<evidence type="ECO:0000256" key="2">
    <source>
        <dbReference type="SAM" id="SignalP"/>
    </source>
</evidence>